<evidence type="ECO:0000256" key="2">
    <source>
        <dbReference type="ARBA" id="ARBA00022771"/>
    </source>
</evidence>
<dbReference type="InterPro" id="IPR051051">
    <property type="entry name" value="E3_ubiq-ligase_TRIM/RNF"/>
</dbReference>
<evidence type="ECO:0000313" key="7">
    <source>
        <dbReference type="Proteomes" id="UP000515152"/>
    </source>
</evidence>
<dbReference type="PROSITE" id="PS00518">
    <property type="entry name" value="ZF_RING_1"/>
    <property type="match status" value="1"/>
</dbReference>
<keyword evidence="3" id="KW-0862">Zinc</keyword>
<dbReference type="GO" id="GO:0008270">
    <property type="term" value="F:zinc ion binding"/>
    <property type="evidence" value="ECO:0007669"/>
    <property type="project" value="UniProtKB-KW"/>
</dbReference>
<reference evidence="8" key="1">
    <citation type="submission" date="2025-08" db="UniProtKB">
        <authorList>
            <consortium name="RefSeq"/>
        </authorList>
    </citation>
    <scope>IDENTIFICATION</scope>
</reference>
<feature type="domain" description="RING-type" evidence="6">
    <location>
        <begin position="36"/>
        <end position="78"/>
    </location>
</feature>
<dbReference type="PROSITE" id="PS50089">
    <property type="entry name" value="ZF_RING_2"/>
    <property type="match status" value="1"/>
</dbReference>
<dbReference type="KEGG" id="char:122128907"/>
<dbReference type="SMART" id="SM00184">
    <property type="entry name" value="RING"/>
    <property type="match status" value="1"/>
</dbReference>
<dbReference type="InterPro" id="IPR001841">
    <property type="entry name" value="Znf_RING"/>
</dbReference>
<name>A0A8M1KCA0_CLUHA</name>
<dbReference type="PANTHER" id="PTHR25465:SF5">
    <property type="entry name" value="E3 UBIQUITIN_ISG15 LIGASE TRIM25-RELATED"/>
    <property type="match status" value="1"/>
</dbReference>
<keyword evidence="2 4" id="KW-0863">Zinc-finger</keyword>
<keyword evidence="1" id="KW-0479">Metal-binding</keyword>
<evidence type="ECO:0000256" key="3">
    <source>
        <dbReference type="ARBA" id="ARBA00022833"/>
    </source>
</evidence>
<evidence type="ECO:0000256" key="1">
    <source>
        <dbReference type="ARBA" id="ARBA00022723"/>
    </source>
</evidence>
<evidence type="ECO:0000256" key="4">
    <source>
        <dbReference type="PROSITE-ProRule" id="PRU00175"/>
    </source>
</evidence>
<dbReference type="RefSeq" id="XP_042559903.1">
    <property type="nucleotide sequence ID" value="XM_042703969.1"/>
</dbReference>
<evidence type="ECO:0000313" key="8">
    <source>
        <dbReference type="RefSeq" id="XP_042559903.1"/>
    </source>
</evidence>
<keyword evidence="7" id="KW-1185">Reference proteome</keyword>
<dbReference type="GeneID" id="122128907"/>
<dbReference type="AlphaFoldDB" id="A0A8M1KCA0"/>
<dbReference type="Pfam" id="PF15227">
    <property type="entry name" value="zf-C3HC4_4"/>
    <property type="match status" value="1"/>
</dbReference>
<protein>
    <submittedName>
        <fullName evidence="8">E3 ubiquitin-protein ligase TRIM11-like</fullName>
    </submittedName>
</protein>
<dbReference type="InterPro" id="IPR017907">
    <property type="entry name" value="Znf_RING_CS"/>
</dbReference>
<dbReference type="OrthoDB" id="654191at2759"/>
<dbReference type="Proteomes" id="UP000515152">
    <property type="component" value="Unplaced"/>
</dbReference>
<evidence type="ECO:0000256" key="5">
    <source>
        <dbReference type="SAM" id="MobiDB-lite"/>
    </source>
</evidence>
<evidence type="ECO:0000259" key="6">
    <source>
        <dbReference type="PROSITE" id="PS50089"/>
    </source>
</evidence>
<sequence>MKSDQSKDYPVNFSSEPVPSDLNELSADLTLDQSRCGVCERVLRDPAITTCGHSFCRQCISSYWEQPGLPGDQTCPQCGKMQNSSSSTASSG</sequence>
<feature type="region of interest" description="Disordered" evidence="5">
    <location>
        <begin position="1"/>
        <end position="20"/>
    </location>
</feature>
<organism evidence="7 8">
    <name type="scientific">Clupea harengus</name>
    <name type="common">Atlantic herring</name>
    <dbReference type="NCBI Taxonomy" id="7950"/>
    <lineage>
        <taxon>Eukaryota</taxon>
        <taxon>Metazoa</taxon>
        <taxon>Chordata</taxon>
        <taxon>Craniata</taxon>
        <taxon>Vertebrata</taxon>
        <taxon>Euteleostomi</taxon>
        <taxon>Actinopterygii</taxon>
        <taxon>Neopterygii</taxon>
        <taxon>Teleostei</taxon>
        <taxon>Clupei</taxon>
        <taxon>Clupeiformes</taxon>
        <taxon>Clupeoidei</taxon>
        <taxon>Clupeidae</taxon>
        <taxon>Clupea</taxon>
    </lineage>
</organism>
<accession>A0A8M1KCA0</accession>
<dbReference type="PANTHER" id="PTHR25465">
    <property type="entry name" value="B-BOX DOMAIN CONTAINING"/>
    <property type="match status" value="1"/>
</dbReference>
<proteinExistence type="predicted"/>
<gene>
    <name evidence="8" type="primary">LOC122128907</name>
</gene>